<comment type="caution">
    <text evidence="2">The sequence shown here is derived from an EMBL/GenBank/DDBJ whole genome shotgun (WGS) entry which is preliminary data.</text>
</comment>
<dbReference type="EMBL" id="JBHTMC010000034">
    <property type="protein sequence ID" value="MFD1265542.1"/>
    <property type="molecule type" value="Genomic_DNA"/>
</dbReference>
<reference evidence="3" key="1">
    <citation type="journal article" date="2019" name="Int. J. Syst. Evol. Microbiol.">
        <title>The Global Catalogue of Microorganisms (GCM) 10K type strain sequencing project: providing services to taxonomists for standard genome sequencing and annotation.</title>
        <authorList>
            <consortium name="The Broad Institute Genomics Platform"/>
            <consortium name="The Broad Institute Genome Sequencing Center for Infectious Disease"/>
            <person name="Wu L."/>
            <person name="Ma J."/>
        </authorList>
    </citation>
    <scope>NUCLEOTIDE SEQUENCE [LARGE SCALE GENOMIC DNA]</scope>
    <source>
        <strain evidence="3">CCUG 48884</strain>
    </source>
</reference>
<feature type="transmembrane region" description="Helical" evidence="1">
    <location>
        <begin position="44"/>
        <end position="68"/>
    </location>
</feature>
<keyword evidence="1" id="KW-0472">Membrane</keyword>
<evidence type="ECO:0000313" key="2">
    <source>
        <dbReference type="EMBL" id="MFD1265542.1"/>
    </source>
</evidence>
<keyword evidence="3" id="KW-1185">Reference proteome</keyword>
<proteinExistence type="predicted"/>
<dbReference type="Pfam" id="PF05437">
    <property type="entry name" value="AzlD"/>
    <property type="match status" value="1"/>
</dbReference>
<dbReference type="Proteomes" id="UP001597158">
    <property type="component" value="Unassembled WGS sequence"/>
</dbReference>
<feature type="transmembrane region" description="Helical" evidence="1">
    <location>
        <begin position="88"/>
        <end position="112"/>
    </location>
</feature>
<gene>
    <name evidence="2" type="ORF">ACFQ4M_18360</name>
</gene>
<dbReference type="InterPro" id="IPR008407">
    <property type="entry name" value="Brnchd-chn_aa_trnsp_AzlD"/>
</dbReference>
<evidence type="ECO:0000256" key="1">
    <source>
        <dbReference type="SAM" id="Phobius"/>
    </source>
</evidence>
<protein>
    <submittedName>
        <fullName evidence="2">AzlD domain-containing protein</fullName>
    </submittedName>
</protein>
<feature type="transmembrane region" description="Helical" evidence="1">
    <location>
        <begin position="6"/>
        <end position="23"/>
    </location>
</feature>
<accession>A0ABW3WIM7</accession>
<dbReference type="RefSeq" id="WP_277833042.1">
    <property type="nucleotide sequence ID" value="NZ_JARQZE010000006.1"/>
</dbReference>
<name>A0ABW3WIM7_9RHOO</name>
<keyword evidence="1" id="KW-1133">Transmembrane helix</keyword>
<keyword evidence="1" id="KW-0812">Transmembrane</keyword>
<evidence type="ECO:0000313" key="3">
    <source>
        <dbReference type="Proteomes" id="UP001597158"/>
    </source>
</evidence>
<organism evidence="2 3">
    <name type="scientific">Thauera mechernichensis</name>
    <dbReference type="NCBI Taxonomy" id="82788"/>
    <lineage>
        <taxon>Bacteria</taxon>
        <taxon>Pseudomonadati</taxon>
        <taxon>Pseudomonadota</taxon>
        <taxon>Betaproteobacteria</taxon>
        <taxon>Rhodocyclales</taxon>
        <taxon>Zoogloeaceae</taxon>
        <taxon>Thauera</taxon>
    </lineage>
</organism>
<sequence length="113" mass="12029">MSNTGLLLLLGVVGVLTYLYRYAMIGLFASRSLPGWLHALCRHIAPASFAALTASALFVTAGEVTFAFDTPRPWAALVAVLVAWRTRNVLATIAAGMAALYLFKFLASLLLAG</sequence>